<evidence type="ECO:0000313" key="2">
    <source>
        <dbReference type="Proteomes" id="UP000054248"/>
    </source>
</evidence>
<accession>A0A0C3Q9E3</accession>
<reference evidence="1 2" key="1">
    <citation type="submission" date="2014-04" db="EMBL/GenBank/DDBJ databases">
        <authorList>
            <consortium name="DOE Joint Genome Institute"/>
            <person name="Kuo A."/>
            <person name="Girlanda M."/>
            <person name="Perotto S."/>
            <person name="Kohler A."/>
            <person name="Nagy L.G."/>
            <person name="Floudas D."/>
            <person name="Copeland A."/>
            <person name="Barry K.W."/>
            <person name="Cichocki N."/>
            <person name="Veneault-Fourrey C."/>
            <person name="LaButti K."/>
            <person name="Lindquist E.A."/>
            <person name="Lipzen A."/>
            <person name="Lundell T."/>
            <person name="Morin E."/>
            <person name="Murat C."/>
            <person name="Sun H."/>
            <person name="Tunlid A."/>
            <person name="Henrissat B."/>
            <person name="Grigoriev I.V."/>
            <person name="Hibbett D.S."/>
            <person name="Martin F."/>
            <person name="Nordberg H.P."/>
            <person name="Cantor M.N."/>
            <person name="Hua S.X."/>
        </authorList>
    </citation>
    <scope>NUCLEOTIDE SEQUENCE [LARGE SCALE GENOMIC DNA]</scope>
    <source>
        <strain evidence="1 2">MUT 4182</strain>
    </source>
</reference>
<name>A0A0C3Q9E3_9AGAM</name>
<gene>
    <name evidence="1" type="ORF">M407DRAFT_245558</name>
</gene>
<keyword evidence="2" id="KW-1185">Reference proteome</keyword>
<organism evidence="1 2">
    <name type="scientific">Tulasnella calospora MUT 4182</name>
    <dbReference type="NCBI Taxonomy" id="1051891"/>
    <lineage>
        <taxon>Eukaryota</taxon>
        <taxon>Fungi</taxon>
        <taxon>Dikarya</taxon>
        <taxon>Basidiomycota</taxon>
        <taxon>Agaricomycotina</taxon>
        <taxon>Agaricomycetes</taxon>
        <taxon>Cantharellales</taxon>
        <taxon>Tulasnellaceae</taxon>
        <taxon>Tulasnella</taxon>
    </lineage>
</organism>
<dbReference type="EMBL" id="KN823146">
    <property type="protein sequence ID" value="KIO21191.1"/>
    <property type="molecule type" value="Genomic_DNA"/>
</dbReference>
<sequence length="51" mass="5698">MESSKTPSIIPAVRVASQCRMDPLSLNRAGRCLAAQRELFLSQLSVRSHRE</sequence>
<dbReference type="HOGENOM" id="CLU_3108163_0_0_1"/>
<reference evidence="2" key="2">
    <citation type="submission" date="2015-01" db="EMBL/GenBank/DDBJ databases">
        <title>Evolutionary Origins and Diversification of the Mycorrhizal Mutualists.</title>
        <authorList>
            <consortium name="DOE Joint Genome Institute"/>
            <consortium name="Mycorrhizal Genomics Consortium"/>
            <person name="Kohler A."/>
            <person name="Kuo A."/>
            <person name="Nagy L.G."/>
            <person name="Floudas D."/>
            <person name="Copeland A."/>
            <person name="Barry K.W."/>
            <person name="Cichocki N."/>
            <person name="Veneault-Fourrey C."/>
            <person name="LaButti K."/>
            <person name="Lindquist E.A."/>
            <person name="Lipzen A."/>
            <person name="Lundell T."/>
            <person name="Morin E."/>
            <person name="Murat C."/>
            <person name="Riley R."/>
            <person name="Ohm R."/>
            <person name="Sun H."/>
            <person name="Tunlid A."/>
            <person name="Henrissat B."/>
            <person name="Grigoriev I.V."/>
            <person name="Hibbett D.S."/>
            <person name="Martin F."/>
        </authorList>
    </citation>
    <scope>NUCLEOTIDE SEQUENCE [LARGE SCALE GENOMIC DNA]</scope>
    <source>
        <strain evidence="2">MUT 4182</strain>
    </source>
</reference>
<dbReference type="AlphaFoldDB" id="A0A0C3Q9E3"/>
<evidence type="ECO:0000313" key="1">
    <source>
        <dbReference type="EMBL" id="KIO21191.1"/>
    </source>
</evidence>
<dbReference type="Proteomes" id="UP000054248">
    <property type="component" value="Unassembled WGS sequence"/>
</dbReference>
<protein>
    <submittedName>
        <fullName evidence="1">Uncharacterized protein</fullName>
    </submittedName>
</protein>
<proteinExistence type="predicted"/>